<accession>A0A8H3D272</accession>
<organism evidence="2 3">
    <name type="scientific">Rhizoctonia solani</name>
    <dbReference type="NCBI Taxonomy" id="456999"/>
    <lineage>
        <taxon>Eukaryota</taxon>
        <taxon>Fungi</taxon>
        <taxon>Dikarya</taxon>
        <taxon>Basidiomycota</taxon>
        <taxon>Agaricomycotina</taxon>
        <taxon>Agaricomycetes</taxon>
        <taxon>Cantharellales</taxon>
        <taxon>Ceratobasidiaceae</taxon>
        <taxon>Rhizoctonia</taxon>
    </lineage>
</organism>
<keyword evidence="1" id="KW-0472">Membrane</keyword>
<feature type="transmembrane region" description="Helical" evidence="1">
    <location>
        <begin position="93"/>
        <end position="116"/>
    </location>
</feature>
<evidence type="ECO:0000313" key="2">
    <source>
        <dbReference type="EMBL" id="CAE6507176.1"/>
    </source>
</evidence>
<gene>
    <name evidence="2" type="ORF">RDB_LOCUS121720</name>
</gene>
<evidence type="ECO:0000313" key="3">
    <source>
        <dbReference type="Proteomes" id="UP000663853"/>
    </source>
</evidence>
<reference evidence="2" key="1">
    <citation type="submission" date="2021-01" db="EMBL/GenBank/DDBJ databases">
        <authorList>
            <person name="Kaushik A."/>
        </authorList>
    </citation>
    <scope>NUCLEOTIDE SEQUENCE</scope>
    <source>
        <strain evidence="2">AG6-10EEA</strain>
    </source>
</reference>
<dbReference type="AlphaFoldDB" id="A0A8H3D272"/>
<keyword evidence="1" id="KW-0812">Transmembrane</keyword>
<keyword evidence="1" id="KW-1133">Transmembrane helix</keyword>
<dbReference type="Proteomes" id="UP000663853">
    <property type="component" value="Unassembled WGS sequence"/>
</dbReference>
<dbReference type="EMBL" id="CAJMXA010003613">
    <property type="protein sequence ID" value="CAE6507176.1"/>
    <property type="molecule type" value="Genomic_DNA"/>
</dbReference>
<comment type="caution">
    <text evidence="2">The sequence shown here is derived from an EMBL/GenBank/DDBJ whole genome shotgun (WGS) entry which is preliminary data.</text>
</comment>
<name>A0A8H3D272_9AGAM</name>
<evidence type="ECO:0008006" key="4">
    <source>
        <dbReference type="Google" id="ProtNLM"/>
    </source>
</evidence>
<evidence type="ECO:0000256" key="1">
    <source>
        <dbReference type="SAM" id="Phobius"/>
    </source>
</evidence>
<proteinExistence type="predicted"/>
<sequence length="644" mass="71590">MAVLDILSAVDYWVLRDRVLRVDGGALSPTPGRYILHIHATLASVLDMGGGQQCIHDLGALEWHGKLTAAVVALELARYGLYSYIGARHNPKAIILGITIPLAGLCSLNLLAIHFWPVFTLRSRFPMGSLLKTNTKDVFVVAHTPMVLPQNLSILGSSRNIATPLPPPGKVYGVFSSLWNICNVGRRVVVFFTHLFFRRVSPVESRMYAFCRNTFAVAAICVLAFRAATALQQAQNRVGTRTTSADYVGRTSPIHTIGILMEHRYDPYVGIDVTTFGDRTWDQPIYDVTNSTDTQNCARAFLVPPQRSPPNQTLELWTCSNLSEVISKSSNYNSQSDAFVDGIHIVDKHPILRSELKPNHLPLVWLLNLAEHPTSLNFSAVDDVRTYLPPWKFRRGLHVEAEAKLITRRFIISSIMKDMFLSAEPSYRPLSLYPIFESSTNTLNLNTSQPWVMRFSRATATVRTSLNPGLMYFRSQASQRPLNSTIGAETCDFIEDYRSGTIFDVVGSVGGLFALLTAAHVLLFGRPLFWGLTGAKLITPFGLLGACTSRGFKRRLKDHYHIHSPEDGSDTIRIGAFLRDFVMDFGPAEIDIEHRPMQKLTGSPLTLMGNDQDAAGMRVPLMQMGSNEIIPENSNYIELPVDSP</sequence>
<protein>
    <recommendedName>
        <fullName evidence="4">Kex protein</fullName>
    </recommendedName>
</protein>